<evidence type="ECO:0000313" key="3">
    <source>
        <dbReference type="EMBL" id="KII65043.1"/>
    </source>
</evidence>
<feature type="transmembrane region" description="Helical" evidence="1">
    <location>
        <begin position="49"/>
        <end position="67"/>
    </location>
</feature>
<dbReference type="Proteomes" id="UP000031668">
    <property type="component" value="Unassembled WGS sequence"/>
</dbReference>
<dbReference type="EMBL" id="JWZT01005339">
    <property type="protein sequence ID" value="KII61407.1"/>
    <property type="molecule type" value="Genomic_DNA"/>
</dbReference>
<evidence type="ECO:0000313" key="2">
    <source>
        <dbReference type="EMBL" id="KII61407.1"/>
    </source>
</evidence>
<keyword evidence="1" id="KW-0472">Membrane</keyword>
<dbReference type="EMBL" id="JWZT01004031">
    <property type="protein sequence ID" value="KII65043.1"/>
    <property type="molecule type" value="Genomic_DNA"/>
</dbReference>
<accession>A0A0C2J7D1</accession>
<dbReference type="AlphaFoldDB" id="A0A0C2J7D1"/>
<keyword evidence="4" id="KW-1185">Reference proteome</keyword>
<comment type="caution">
    <text evidence="3">The sequence shown here is derived from an EMBL/GenBank/DDBJ whole genome shotgun (WGS) entry which is preliminary data.</text>
</comment>
<sequence length="103" mass="11595">MDILSKIASSESLDEMDRYRTGFQASRCVSTRRPIQIAGFTVQISVCPVPFSAAVFCGVSSLILFFIRQFGPKMLYIQMSWCIKKYILHIYDLAALSTLISSD</sequence>
<keyword evidence="1" id="KW-1133">Transmembrane helix</keyword>
<reference evidence="3 4" key="1">
    <citation type="journal article" date="2014" name="Genome Biol. Evol.">
        <title>The genome of the myxosporean Thelohanellus kitauei shows adaptations to nutrient acquisition within its fish host.</title>
        <authorList>
            <person name="Yang Y."/>
            <person name="Xiong J."/>
            <person name="Zhou Z."/>
            <person name="Huo F."/>
            <person name="Miao W."/>
            <person name="Ran C."/>
            <person name="Liu Y."/>
            <person name="Zhang J."/>
            <person name="Feng J."/>
            <person name="Wang M."/>
            <person name="Wang M."/>
            <person name="Wang L."/>
            <person name="Yao B."/>
        </authorList>
    </citation>
    <scope>NUCLEOTIDE SEQUENCE [LARGE SCALE GENOMIC DNA]</scope>
    <source>
        <strain evidence="3">Wuqing</strain>
    </source>
</reference>
<name>A0A0C2J7D1_THEKT</name>
<protein>
    <submittedName>
        <fullName evidence="3">Uncharacterized protein</fullName>
    </submittedName>
</protein>
<evidence type="ECO:0000313" key="4">
    <source>
        <dbReference type="Proteomes" id="UP000031668"/>
    </source>
</evidence>
<keyword evidence="1" id="KW-0812">Transmembrane</keyword>
<organism evidence="3 4">
    <name type="scientific">Thelohanellus kitauei</name>
    <name type="common">Myxosporean</name>
    <dbReference type="NCBI Taxonomy" id="669202"/>
    <lineage>
        <taxon>Eukaryota</taxon>
        <taxon>Metazoa</taxon>
        <taxon>Cnidaria</taxon>
        <taxon>Myxozoa</taxon>
        <taxon>Myxosporea</taxon>
        <taxon>Bivalvulida</taxon>
        <taxon>Platysporina</taxon>
        <taxon>Myxobolidae</taxon>
        <taxon>Thelohanellus</taxon>
    </lineage>
</organism>
<gene>
    <name evidence="3" type="ORF">RF11_10764</name>
    <name evidence="2" type="ORF">RF11_12822</name>
</gene>
<evidence type="ECO:0000256" key="1">
    <source>
        <dbReference type="SAM" id="Phobius"/>
    </source>
</evidence>
<proteinExistence type="predicted"/>